<feature type="transmembrane region" description="Helical" evidence="1">
    <location>
        <begin position="33"/>
        <end position="54"/>
    </location>
</feature>
<accession>A0A0G4ETX7</accession>
<keyword evidence="3" id="KW-1185">Reference proteome</keyword>
<reference evidence="2 3" key="1">
    <citation type="submission" date="2014-11" db="EMBL/GenBank/DDBJ databases">
        <authorList>
            <person name="Zhu J."/>
            <person name="Qi W."/>
            <person name="Song R."/>
        </authorList>
    </citation>
    <scope>NUCLEOTIDE SEQUENCE [LARGE SCALE GENOMIC DNA]</scope>
</reference>
<gene>
    <name evidence="2" type="ORF">Vbra_20842</name>
</gene>
<dbReference type="PhylomeDB" id="A0A0G4ETX7"/>
<proteinExistence type="predicted"/>
<keyword evidence="1" id="KW-1133">Transmembrane helix</keyword>
<evidence type="ECO:0000313" key="2">
    <source>
        <dbReference type="EMBL" id="CEM01777.1"/>
    </source>
</evidence>
<dbReference type="AlphaFoldDB" id="A0A0G4ETX7"/>
<organism evidence="2 3">
    <name type="scientific">Vitrella brassicaformis (strain CCMP3155)</name>
    <dbReference type="NCBI Taxonomy" id="1169540"/>
    <lineage>
        <taxon>Eukaryota</taxon>
        <taxon>Sar</taxon>
        <taxon>Alveolata</taxon>
        <taxon>Colpodellida</taxon>
        <taxon>Vitrellaceae</taxon>
        <taxon>Vitrella</taxon>
    </lineage>
</organism>
<keyword evidence="1" id="KW-0812">Transmembrane</keyword>
<protein>
    <submittedName>
        <fullName evidence="2">Uncharacterized protein</fullName>
    </submittedName>
</protein>
<dbReference type="EMBL" id="CDMY01000310">
    <property type="protein sequence ID" value="CEM01777.1"/>
    <property type="molecule type" value="Genomic_DNA"/>
</dbReference>
<sequence length="161" mass="19121">MTMLRLSCVLRQKHDKYTGYFRSFYMDYRQMHIGMRLGFFISGVAVALLIAKSIRRMHYKVNRREEVLKAELRARGASEDFRCYNVAKQYRYECANTEAGFDEKNMHCMFLVSQLEDCKRQLYDFIPVDKTPAMLPVGEIMNKPLWVRGDDVWFAQFETNN</sequence>
<dbReference type="VEuPathDB" id="CryptoDB:Vbra_20842"/>
<name>A0A0G4ETX7_VITBC</name>
<dbReference type="Proteomes" id="UP000041254">
    <property type="component" value="Unassembled WGS sequence"/>
</dbReference>
<evidence type="ECO:0000256" key="1">
    <source>
        <dbReference type="SAM" id="Phobius"/>
    </source>
</evidence>
<dbReference type="OrthoDB" id="368364at2759"/>
<dbReference type="InParanoid" id="A0A0G4ETX7"/>
<evidence type="ECO:0000313" key="3">
    <source>
        <dbReference type="Proteomes" id="UP000041254"/>
    </source>
</evidence>
<keyword evidence="1" id="KW-0472">Membrane</keyword>